<dbReference type="InterPro" id="IPR011990">
    <property type="entry name" value="TPR-like_helical_dom_sf"/>
</dbReference>
<sequence>MSNYFSLYRTQSSDFITRYIHHISQTKNQSAVKKLHAHLLTTGLLIISPHFHAKLILSYTKCLPQHNLQTLTHFFKCMKPKSELPINVLMADFCRNGFSFLALKTLSFMHSSGVPIDTYALCSSLTAASSIKDVGFGRKIHAHVVKSGWCSSVFVGSALTDLYAKSLVIGDAGQVFDEMPLRNTVCANALLSGYGDAKLWTEAVELIRKMPALSLEYDHLTLSAALRACAGLAAVELGRQVHGYLMRSVYDVGSDMFLLSSLIEMYGKCGLVAKAQKVLNFDGKGEGKRDVVMWTSLLGVYGRNGYYKEVLELFKDMMMEGISPDGVAFVTVISACARTGQLRLGIEYFESMELKFSLKPGPEHYGCLVDLLRRAGELGKAWKLVDEMLNKGHSSCTVPMWGALLNACKDQGDLELGKLAAQRALELNPHNDGIYVLLSNLYARFGMWHEINHLRELMKEKGLRKDVGYSRIEVTN</sequence>
<dbReference type="NCBIfam" id="TIGR00756">
    <property type="entry name" value="PPR"/>
    <property type="match status" value="3"/>
</dbReference>
<dbReference type="AlphaFoldDB" id="A0A2P6PQ79"/>
<dbReference type="GO" id="GO:0003723">
    <property type="term" value="F:RNA binding"/>
    <property type="evidence" value="ECO:0007669"/>
    <property type="project" value="InterPro"/>
</dbReference>
<comment type="caution">
    <text evidence="3">The sequence shown here is derived from an EMBL/GenBank/DDBJ whole genome shotgun (WGS) entry which is preliminary data.</text>
</comment>
<proteinExistence type="predicted"/>
<dbReference type="InterPro" id="IPR002885">
    <property type="entry name" value="PPR_rpt"/>
</dbReference>
<dbReference type="PANTHER" id="PTHR47926:SF386">
    <property type="entry name" value="PENTATRICOPEPTIDE REPEAT-CONTAINING PROTEIN"/>
    <property type="match status" value="1"/>
</dbReference>
<dbReference type="FunFam" id="1.25.40.10:FF:000755">
    <property type="entry name" value="Pentatricopeptide repeat-containing protein"/>
    <property type="match status" value="1"/>
</dbReference>
<organism evidence="3 4">
    <name type="scientific">Rosa chinensis</name>
    <name type="common">China rose</name>
    <dbReference type="NCBI Taxonomy" id="74649"/>
    <lineage>
        <taxon>Eukaryota</taxon>
        <taxon>Viridiplantae</taxon>
        <taxon>Streptophyta</taxon>
        <taxon>Embryophyta</taxon>
        <taxon>Tracheophyta</taxon>
        <taxon>Spermatophyta</taxon>
        <taxon>Magnoliopsida</taxon>
        <taxon>eudicotyledons</taxon>
        <taxon>Gunneridae</taxon>
        <taxon>Pentapetalae</taxon>
        <taxon>rosids</taxon>
        <taxon>fabids</taxon>
        <taxon>Rosales</taxon>
        <taxon>Rosaceae</taxon>
        <taxon>Rosoideae</taxon>
        <taxon>Rosoideae incertae sedis</taxon>
        <taxon>Rosa</taxon>
    </lineage>
</organism>
<feature type="repeat" description="PPR" evidence="2">
    <location>
        <begin position="290"/>
        <end position="324"/>
    </location>
</feature>
<evidence type="ECO:0000313" key="3">
    <source>
        <dbReference type="EMBL" id="PRQ24093.1"/>
    </source>
</evidence>
<protein>
    <submittedName>
        <fullName evidence="3">Putative tetratricopeptide-like helical domain-containing protein</fullName>
    </submittedName>
</protein>
<dbReference type="OrthoDB" id="1917168at2759"/>
<dbReference type="Gene3D" id="1.25.40.10">
    <property type="entry name" value="Tetratricopeptide repeat domain"/>
    <property type="match status" value="2"/>
</dbReference>
<dbReference type="EMBL" id="PDCK01000044">
    <property type="protein sequence ID" value="PRQ24093.1"/>
    <property type="molecule type" value="Genomic_DNA"/>
</dbReference>
<accession>A0A2P6PQ79</accession>
<dbReference type="Gramene" id="PRQ24093">
    <property type="protein sequence ID" value="PRQ24093"/>
    <property type="gene ID" value="RchiOBHm_Chr6g0268571"/>
</dbReference>
<dbReference type="FunFam" id="1.25.40.10:FF:000525">
    <property type="entry name" value="Pentatricopeptide (PPR) repeat-containing protein-like"/>
    <property type="match status" value="1"/>
</dbReference>
<dbReference type="Pfam" id="PF20431">
    <property type="entry name" value="E_motif"/>
    <property type="match status" value="1"/>
</dbReference>
<dbReference type="PANTHER" id="PTHR47926">
    <property type="entry name" value="PENTATRICOPEPTIDE REPEAT-CONTAINING PROTEIN"/>
    <property type="match status" value="1"/>
</dbReference>
<dbReference type="InterPro" id="IPR046848">
    <property type="entry name" value="E_motif"/>
</dbReference>
<feature type="repeat" description="PPR" evidence="2">
    <location>
        <begin position="361"/>
        <end position="395"/>
    </location>
</feature>
<dbReference type="Pfam" id="PF01535">
    <property type="entry name" value="PPR"/>
    <property type="match status" value="3"/>
</dbReference>
<keyword evidence="4" id="KW-1185">Reference proteome</keyword>
<gene>
    <name evidence="3" type="ORF">RchiOBHm_Chr6g0268571</name>
</gene>
<evidence type="ECO:0000256" key="1">
    <source>
        <dbReference type="ARBA" id="ARBA00022737"/>
    </source>
</evidence>
<evidence type="ECO:0000313" key="4">
    <source>
        <dbReference type="Proteomes" id="UP000238479"/>
    </source>
</evidence>
<dbReference type="SUPFAM" id="SSF48452">
    <property type="entry name" value="TPR-like"/>
    <property type="match status" value="1"/>
</dbReference>
<evidence type="ECO:0000256" key="2">
    <source>
        <dbReference type="PROSITE-ProRule" id="PRU00708"/>
    </source>
</evidence>
<dbReference type="InterPro" id="IPR046960">
    <property type="entry name" value="PPR_At4g14850-like_plant"/>
</dbReference>
<dbReference type="PROSITE" id="PS51375">
    <property type="entry name" value="PPR"/>
    <property type="match status" value="2"/>
</dbReference>
<name>A0A2P6PQ79_ROSCH</name>
<dbReference type="Pfam" id="PF13041">
    <property type="entry name" value="PPR_2"/>
    <property type="match status" value="1"/>
</dbReference>
<dbReference type="Proteomes" id="UP000238479">
    <property type="component" value="Chromosome 6"/>
</dbReference>
<reference evidence="3 4" key="1">
    <citation type="journal article" date="2018" name="Nat. Genet.">
        <title>The Rosa genome provides new insights in the design of modern roses.</title>
        <authorList>
            <person name="Bendahmane M."/>
        </authorList>
    </citation>
    <scope>NUCLEOTIDE SEQUENCE [LARGE SCALE GENOMIC DNA]</scope>
    <source>
        <strain evidence="4">cv. Old Blush</strain>
    </source>
</reference>
<dbReference type="OMA" id="VISINFG"/>
<keyword evidence="1" id="KW-0677">Repeat</keyword>
<dbReference type="GO" id="GO:0009451">
    <property type="term" value="P:RNA modification"/>
    <property type="evidence" value="ECO:0007669"/>
    <property type="project" value="InterPro"/>
</dbReference>